<name>A0A4R7K9S3_9CLOT</name>
<evidence type="ECO:0000313" key="6">
    <source>
        <dbReference type="Proteomes" id="UP000295325"/>
    </source>
</evidence>
<keyword evidence="3 4" id="KW-0406">Ion transport</keyword>
<dbReference type="InterPro" id="IPR002699">
    <property type="entry name" value="V_ATPase_D"/>
</dbReference>
<dbReference type="PANTHER" id="PTHR11671">
    <property type="entry name" value="V-TYPE ATP SYNTHASE SUBUNIT D"/>
    <property type="match status" value="1"/>
</dbReference>
<keyword evidence="2 4" id="KW-0813">Transport</keyword>
<accession>A0A4R7K9S3</accession>
<keyword evidence="4" id="KW-0375">Hydrogen ion transport</keyword>
<reference evidence="5 6" key="1">
    <citation type="submission" date="2019-03" db="EMBL/GenBank/DDBJ databases">
        <title>Genomic Encyclopedia of Type Strains, Phase IV (KMG-IV): sequencing the most valuable type-strain genomes for metagenomic binning, comparative biology and taxonomic classification.</title>
        <authorList>
            <person name="Goeker M."/>
        </authorList>
    </citation>
    <scope>NUCLEOTIDE SEQUENCE [LARGE SCALE GENOMIC DNA]</scope>
    <source>
        <strain evidence="5 6">DSM 24455</strain>
    </source>
</reference>
<dbReference type="NCBIfam" id="TIGR00309">
    <property type="entry name" value="V_ATPase_subD"/>
    <property type="match status" value="1"/>
</dbReference>
<dbReference type="GO" id="GO:0046933">
    <property type="term" value="F:proton-transporting ATP synthase activity, rotational mechanism"/>
    <property type="evidence" value="ECO:0007669"/>
    <property type="project" value="UniProtKB-UniRule"/>
</dbReference>
<dbReference type="GO" id="GO:0005524">
    <property type="term" value="F:ATP binding"/>
    <property type="evidence" value="ECO:0007669"/>
    <property type="project" value="UniProtKB-UniRule"/>
</dbReference>
<evidence type="ECO:0000256" key="3">
    <source>
        <dbReference type="ARBA" id="ARBA00023065"/>
    </source>
</evidence>
<comment type="similarity">
    <text evidence="1 4">Belongs to the V-ATPase D subunit family.</text>
</comment>
<dbReference type="RefSeq" id="WP_133628904.1">
    <property type="nucleotide sequence ID" value="NZ_SOAZ01000023.1"/>
</dbReference>
<evidence type="ECO:0000313" key="5">
    <source>
        <dbReference type="EMBL" id="TDT50912.1"/>
    </source>
</evidence>
<dbReference type="Proteomes" id="UP000295325">
    <property type="component" value="Unassembled WGS sequence"/>
</dbReference>
<evidence type="ECO:0000256" key="4">
    <source>
        <dbReference type="HAMAP-Rule" id="MF_00271"/>
    </source>
</evidence>
<comment type="function">
    <text evidence="4">Produces ATP from ADP in the presence of a proton gradient across the membrane.</text>
</comment>
<dbReference type="Pfam" id="PF01813">
    <property type="entry name" value="ATP-synt_D"/>
    <property type="match status" value="1"/>
</dbReference>
<proteinExistence type="inferred from homology"/>
<dbReference type="HAMAP" id="MF_00271">
    <property type="entry name" value="ATP_synth_D_arch"/>
    <property type="match status" value="1"/>
</dbReference>
<dbReference type="EMBL" id="SOAZ01000023">
    <property type="protein sequence ID" value="TDT50912.1"/>
    <property type="molecule type" value="Genomic_DNA"/>
</dbReference>
<keyword evidence="4" id="KW-0066">ATP synthesis</keyword>
<dbReference type="GO" id="GO:0046961">
    <property type="term" value="F:proton-transporting ATPase activity, rotational mechanism"/>
    <property type="evidence" value="ECO:0007669"/>
    <property type="project" value="InterPro"/>
</dbReference>
<sequence>MDTNIAPTKSNLMSAKATLEFSKKGYELLDQKRNVLIREMMGLLDRAKDIQERINITFKKAYDALKMANLTMGIASVEDIASSVPENGDFHILTKSVMGVEIPTIVYEKHEAAPMYSFYQTNASVDLAFRSFWEIKYLVVELAEVENSVYKLAIEIKKTQKRANALENIQIPKYKEIVKYIQDVLEEKEREDFFRLKVVKKKRIRKKALKGK</sequence>
<evidence type="ECO:0000256" key="2">
    <source>
        <dbReference type="ARBA" id="ARBA00022448"/>
    </source>
</evidence>
<evidence type="ECO:0000256" key="1">
    <source>
        <dbReference type="ARBA" id="ARBA00005850"/>
    </source>
</evidence>
<protein>
    <recommendedName>
        <fullName evidence="4">V-type ATP synthase subunit D</fullName>
    </recommendedName>
    <alternativeName>
        <fullName evidence="4">V-ATPase subunit D</fullName>
    </alternativeName>
</protein>
<dbReference type="GO" id="GO:0042777">
    <property type="term" value="P:proton motive force-driven plasma membrane ATP synthesis"/>
    <property type="evidence" value="ECO:0007669"/>
    <property type="project" value="UniProtKB-UniRule"/>
</dbReference>
<comment type="caution">
    <text evidence="5">The sequence shown here is derived from an EMBL/GenBank/DDBJ whole genome shotgun (WGS) entry which is preliminary data.</text>
</comment>
<gene>
    <name evidence="4" type="primary">atpD</name>
    <name evidence="5" type="ORF">EDD71_1236</name>
</gene>
<organism evidence="5 6">
    <name type="scientific">Fonticella tunisiensis</name>
    <dbReference type="NCBI Taxonomy" id="1096341"/>
    <lineage>
        <taxon>Bacteria</taxon>
        <taxon>Bacillati</taxon>
        <taxon>Bacillota</taxon>
        <taxon>Clostridia</taxon>
        <taxon>Eubacteriales</taxon>
        <taxon>Clostridiaceae</taxon>
        <taxon>Fonticella</taxon>
    </lineage>
</organism>
<keyword evidence="6" id="KW-1185">Reference proteome</keyword>
<dbReference type="AlphaFoldDB" id="A0A4R7K9S3"/>
<dbReference type="Gene3D" id="1.10.287.3240">
    <property type="match status" value="1"/>
</dbReference>
<dbReference type="OrthoDB" id="9781718at2"/>